<reference evidence="2 3" key="1">
    <citation type="submission" date="2023-06" db="EMBL/GenBank/DDBJ databases">
        <title>Cellulomonas sp. MW4 Whole genome sequence.</title>
        <authorList>
            <person name="Park S."/>
        </authorList>
    </citation>
    <scope>NUCLEOTIDE SEQUENCE [LARGE SCALE GENOMIC DNA]</scope>
    <source>
        <strain evidence="2 3">MW4</strain>
    </source>
</reference>
<evidence type="ECO:0000313" key="2">
    <source>
        <dbReference type="EMBL" id="MDM7856580.1"/>
    </source>
</evidence>
<dbReference type="InterPro" id="IPR036291">
    <property type="entry name" value="NAD(P)-bd_dom_sf"/>
</dbReference>
<dbReference type="InterPro" id="IPR001509">
    <property type="entry name" value="Epimerase_deHydtase"/>
</dbReference>
<dbReference type="InterPro" id="IPR051783">
    <property type="entry name" value="NAD(P)-dependent_oxidoreduct"/>
</dbReference>
<dbReference type="Pfam" id="PF01370">
    <property type="entry name" value="Epimerase"/>
    <property type="match status" value="1"/>
</dbReference>
<sequence length="306" mass="30853">MQVFVTGGTGYVGGVLVEHLLAAGHDVRALARSEHAAQALAAAGAAPVRGSLADLDVLRDAAANADAVVHAAVEQPGAPDATEAELRAVAALVAGAASSGGDAGRTAAPVVYTSTALVYGFDPAQDTSEDAALPQISAQPFKAAAERLVLESAGITPIVLRPGLVHGRGGSGLVRSLVEGAAVARVAAYVDSGENAWSAVHVDDLAALYVTAVERPVAGVFNVAEGAHFTFRELAEAIADLTGTVAASVPLAVAEQRMGPLARVLATTSRLSAERAREAFGWRPAGPMLLDDVRAGSYRAAAVTVG</sequence>
<dbReference type="SUPFAM" id="SSF51735">
    <property type="entry name" value="NAD(P)-binding Rossmann-fold domains"/>
    <property type="match status" value="1"/>
</dbReference>
<proteinExistence type="predicted"/>
<feature type="domain" description="NAD-dependent epimerase/dehydratase" evidence="1">
    <location>
        <begin position="3"/>
        <end position="224"/>
    </location>
</feature>
<evidence type="ECO:0000259" key="1">
    <source>
        <dbReference type="Pfam" id="PF01370"/>
    </source>
</evidence>
<dbReference type="EMBL" id="JAUCGQ010000004">
    <property type="protein sequence ID" value="MDM7856580.1"/>
    <property type="molecule type" value="Genomic_DNA"/>
</dbReference>
<keyword evidence="3" id="KW-1185">Reference proteome</keyword>
<dbReference type="Gene3D" id="3.40.50.720">
    <property type="entry name" value="NAD(P)-binding Rossmann-like Domain"/>
    <property type="match status" value="1"/>
</dbReference>
<dbReference type="RefSeq" id="WP_289456830.1">
    <property type="nucleotide sequence ID" value="NZ_JAUCGQ010000004.1"/>
</dbReference>
<dbReference type="PANTHER" id="PTHR48079:SF6">
    <property type="entry name" value="NAD(P)-BINDING DOMAIN-CONTAINING PROTEIN-RELATED"/>
    <property type="match status" value="1"/>
</dbReference>
<name>A0ABT7SK62_9CELL</name>
<dbReference type="Proteomes" id="UP001529338">
    <property type="component" value="Unassembled WGS sequence"/>
</dbReference>
<gene>
    <name evidence="2" type="ORF">QRT04_16695</name>
</gene>
<protein>
    <submittedName>
        <fullName evidence="2">NAD-dependent epimerase/dehydratase family protein</fullName>
    </submittedName>
</protein>
<comment type="caution">
    <text evidence="2">The sequence shown here is derived from an EMBL/GenBank/DDBJ whole genome shotgun (WGS) entry which is preliminary data.</text>
</comment>
<evidence type="ECO:0000313" key="3">
    <source>
        <dbReference type="Proteomes" id="UP001529338"/>
    </source>
</evidence>
<accession>A0ABT7SK62</accession>
<organism evidence="2 3">
    <name type="scientific">Cellulomonas alba</name>
    <dbReference type="NCBI Taxonomy" id="3053467"/>
    <lineage>
        <taxon>Bacteria</taxon>
        <taxon>Bacillati</taxon>
        <taxon>Actinomycetota</taxon>
        <taxon>Actinomycetes</taxon>
        <taxon>Micrococcales</taxon>
        <taxon>Cellulomonadaceae</taxon>
        <taxon>Cellulomonas</taxon>
    </lineage>
</organism>
<dbReference type="PANTHER" id="PTHR48079">
    <property type="entry name" value="PROTEIN YEEZ"/>
    <property type="match status" value="1"/>
</dbReference>